<dbReference type="Proteomes" id="UP000253426">
    <property type="component" value="Unassembled WGS sequence"/>
</dbReference>
<sequence length="194" mass="22060">MSASHPIAQDMRKLNALLRDKVSPHLKAAADKDLRLLNIACGQCDEAETLVNFARAQTSGDVKLIGADIRIREILQARENHAHLPAEFLLEDATKLSKHKELGENFDMVLLRHQNFWHGPELWKRIFEEGLTKVGEDGLLVITSYFDKEHQLALDALQNLGAELVLTHHNEDSRKLLTPGKFVDKHLAVLRRRR</sequence>
<protein>
    <recommendedName>
        <fullName evidence="3">Methyltransferase family protein</fullName>
    </recommendedName>
</protein>
<keyword evidence="2" id="KW-1185">Reference proteome</keyword>
<dbReference type="EMBL" id="QNRR01000005">
    <property type="protein sequence ID" value="RBP43900.1"/>
    <property type="molecule type" value="Genomic_DNA"/>
</dbReference>
<evidence type="ECO:0000313" key="1">
    <source>
        <dbReference type="EMBL" id="RBP43900.1"/>
    </source>
</evidence>
<reference evidence="1 2" key="1">
    <citation type="submission" date="2018-06" db="EMBL/GenBank/DDBJ databases">
        <title>Genomic Encyclopedia of Type Strains, Phase IV (KMG-IV): sequencing the most valuable type-strain genomes for metagenomic binning, comparative biology and taxonomic classification.</title>
        <authorList>
            <person name="Goeker M."/>
        </authorList>
    </citation>
    <scope>NUCLEOTIDE SEQUENCE [LARGE SCALE GENOMIC DNA]</scope>
    <source>
        <strain evidence="1 2">DSM 25532</strain>
    </source>
</reference>
<dbReference type="RefSeq" id="WP_113959360.1">
    <property type="nucleotide sequence ID" value="NZ_QNRR01000005.1"/>
</dbReference>
<comment type="caution">
    <text evidence="1">The sequence shown here is derived from an EMBL/GenBank/DDBJ whole genome shotgun (WGS) entry which is preliminary data.</text>
</comment>
<dbReference type="InterPro" id="IPR029063">
    <property type="entry name" value="SAM-dependent_MTases_sf"/>
</dbReference>
<name>A0A366HLU3_9BACT</name>
<proteinExistence type="predicted"/>
<dbReference type="Gene3D" id="3.40.50.150">
    <property type="entry name" value="Vaccinia Virus protein VP39"/>
    <property type="match status" value="1"/>
</dbReference>
<accession>A0A366HLU3</accession>
<dbReference type="OrthoDB" id="187649at2"/>
<gene>
    <name evidence="1" type="ORF">DES53_105299</name>
</gene>
<dbReference type="CDD" id="cd02440">
    <property type="entry name" value="AdoMet_MTases"/>
    <property type="match status" value="1"/>
</dbReference>
<evidence type="ECO:0008006" key="3">
    <source>
        <dbReference type="Google" id="ProtNLM"/>
    </source>
</evidence>
<dbReference type="AlphaFoldDB" id="A0A366HLU3"/>
<dbReference type="SUPFAM" id="SSF53335">
    <property type="entry name" value="S-adenosyl-L-methionine-dependent methyltransferases"/>
    <property type="match status" value="1"/>
</dbReference>
<organism evidence="1 2">
    <name type="scientific">Roseimicrobium gellanilyticum</name>
    <dbReference type="NCBI Taxonomy" id="748857"/>
    <lineage>
        <taxon>Bacteria</taxon>
        <taxon>Pseudomonadati</taxon>
        <taxon>Verrucomicrobiota</taxon>
        <taxon>Verrucomicrobiia</taxon>
        <taxon>Verrucomicrobiales</taxon>
        <taxon>Verrucomicrobiaceae</taxon>
        <taxon>Roseimicrobium</taxon>
    </lineage>
</organism>
<evidence type="ECO:0000313" key="2">
    <source>
        <dbReference type="Proteomes" id="UP000253426"/>
    </source>
</evidence>